<evidence type="ECO:0000256" key="5">
    <source>
        <dbReference type="ARBA" id="ARBA00023242"/>
    </source>
</evidence>
<dbReference type="PANTHER" id="PTHR46133:SF28">
    <property type="entry name" value="BHLH TRANSCRIPTION FACTOR"/>
    <property type="match status" value="1"/>
</dbReference>
<evidence type="ECO:0000259" key="8">
    <source>
        <dbReference type="Pfam" id="PF23177"/>
    </source>
</evidence>
<feature type="region of interest" description="Disordered" evidence="7">
    <location>
        <begin position="212"/>
        <end position="241"/>
    </location>
</feature>
<keyword evidence="4" id="KW-0804">Transcription</keyword>
<gene>
    <name evidence="9" type="ORF">C3L33_11928</name>
</gene>
<feature type="region of interest" description="Disordered" evidence="7">
    <location>
        <begin position="16"/>
        <end position="39"/>
    </location>
</feature>
<organism evidence="9 10">
    <name type="scientific">Rhododendron williamsianum</name>
    <dbReference type="NCBI Taxonomy" id="262921"/>
    <lineage>
        <taxon>Eukaryota</taxon>
        <taxon>Viridiplantae</taxon>
        <taxon>Streptophyta</taxon>
        <taxon>Embryophyta</taxon>
        <taxon>Tracheophyta</taxon>
        <taxon>Spermatophyta</taxon>
        <taxon>Magnoliopsida</taxon>
        <taxon>eudicotyledons</taxon>
        <taxon>Gunneridae</taxon>
        <taxon>Pentapetalae</taxon>
        <taxon>asterids</taxon>
        <taxon>Ericales</taxon>
        <taxon>Ericaceae</taxon>
        <taxon>Ericoideae</taxon>
        <taxon>Rhodoreae</taxon>
        <taxon>Rhododendron</taxon>
    </lineage>
</organism>
<keyword evidence="3" id="KW-0238">DNA-binding</keyword>
<dbReference type="GO" id="GO:0003677">
    <property type="term" value="F:DNA binding"/>
    <property type="evidence" value="ECO:0007669"/>
    <property type="project" value="UniProtKB-KW"/>
</dbReference>
<dbReference type="GO" id="GO:0003700">
    <property type="term" value="F:DNA-binding transcription factor activity"/>
    <property type="evidence" value="ECO:0007669"/>
    <property type="project" value="InterPro"/>
</dbReference>
<dbReference type="InterPro" id="IPR044818">
    <property type="entry name" value="ILR3-like"/>
</dbReference>
<evidence type="ECO:0000256" key="2">
    <source>
        <dbReference type="ARBA" id="ARBA00023015"/>
    </source>
</evidence>
<keyword evidence="2" id="KW-0805">Transcription regulation</keyword>
<accession>A0A6A4LIU5</accession>
<dbReference type="GO" id="GO:0046983">
    <property type="term" value="F:protein dimerization activity"/>
    <property type="evidence" value="ECO:0007669"/>
    <property type="project" value="InterPro"/>
</dbReference>
<protein>
    <recommendedName>
        <fullName evidence="8">Iron-related transcription factor 3 bHLH domain-containing protein</fullName>
    </recommendedName>
</protein>
<proteinExistence type="predicted"/>
<feature type="domain" description="Iron-related transcription factor 3 bHLH" evidence="8">
    <location>
        <begin position="40"/>
        <end position="99"/>
    </location>
</feature>
<evidence type="ECO:0000256" key="6">
    <source>
        <dbReference type="SAM" id="Coils"/>
    </source>
</evidence>
<evidence type="ECO:0000256" key="3">
    <source>
        <dbReference type="ARBA" id="ARBA00023125"/>
    </source>
</evidence>
<dbReference type="InterPro" id="IPR057075">
    <property type="entry name" value="bHLH_IRO3"/>
</dbReference>
<keyword evidence="6" id="KW-0175">Coiled coil</keyword>
<dbReference type="Proteomes" id="UP000428333">
    <property type="component" value="Linkage Group LG07"/>
</dbReference>
<sequence length="241" mass="26639">MTCINFIAEVDCSFGDSESQKEGASRKRSKSESCNASGSKACREKLRRDKFLELGSVLEPGRPPKTDKAAILSDAVRIVTQLRSEAQKLRESNEEIQERIKELKAEKNELRIEKQRLKEEKEKVEQQVKAMTAQPGFLPHPLPPCQLDMVLKGKLLITSIFPTSLDLASDRVPSPLPVSSSSMIYLPSYALGQVRYLKRTGLGAECYAAEVGGGRGRPPALLPPGRNHRDSKLPPNSESQP</sequence>
<dbReference type="OrthoDB" id="515493at2759"/>
<dbReference type="Pfam" id="PF23177">
    <property type="entry name" value="bHLH_IRO3"/>
    <property type="match status" value="1"/>
</dbReference>
<dbReference type="CDD" id="cd11446">
    <property type="entry name" value="bHLH_AtILR3_like"/>
    <property type="match status" value="1"/>
</dbReference>
<evidence type="ECO:0000313" key="9">
    <source>
        <dbReference type="EMBL" id="KAE9456171.1"/>
    </source>
</evidence>
<evidence type="ECO:0000256" key="4">
    <source>
        <dbReference type="ARBA" id="ARBA00023163"/>
    </source>
</evidence>
<dbReference type="AlphaFoldDB" id="A0A6A4LIU5"/>
<dbReference type="InterPro" id="IPR036638">
    <property type="entry name" value="HLH_DNA-bd_sf"/>
</dbReference>
<dbReference type="GO" id="GO:0005634">
    <property type="term" value="C:nucleus"/>
    <property type="evidence" value="ECO:0007669"/>
    <property type="project" value="UniProtKB-SubCell"/>
</dbReference>
<evidence type="ECO:0000256" key="7">
    <source>
        <dbReference type="SAM" id="MobiDB-lite"/>
    </source>
</evidence>
<evidence type="ECO:0000256" key="1">
    <source>
        <dbReference type="ARBA" id="ARBA00004123"/>
    </source>
</evidence>
<keyword evidence="5" id="KW-0539">Nucleus</keyword>
<dbReference type="Gene3D" id="4.10.280.10">
    <property type="entry name" value="Helix-loop-helix DNA-binding domain"/>
    <property type="match status" value="1"/>
</dbReference>
<name>A0A6A4LIU5_9ERIC</name>
<feature type="non-terminal residue" evidence="9">
    <location>
        <position position="1"/>
    </location>
</feature>
<reference evidence="9 10" key="1">
    <citation type="journal article" date="2019" name="Genome Biol. Evol.">
        <title>The Rhododendron genome and chromosomal organization provide insight into shared whole-genome duplications across the heath family (Ericaceae).</title>
        <authorList>
            <person name="Soza V.L."/>
            <person name="Lindsley D."/>
            <person name="Waalkes A."/>
            <person name="Ramage E."/>
            <person name="Patwardhan R.P."/>
            <person name="Burton J.N."/>
            <person name="Adey A."/>
            <person name="Kumar A."/>
            <person name="Qiu R."/>
            <person name="Shendure J."/>
            <person name="Hall B."/>
        </authorList>
    </citation>
    <scope>NUCLEOTIDE SEQUENCE [LARGE SCALE GENOMIC DNA]</scope>
    <source>
        <strain evidence="9">RSF 1966-606</strain>
    </source>
</reference>
<feature type="coiled-coil region" evidence="6">
    <location>
        <begin position="79"/>
        <end position="134"/>
    </location>
</feature>
<dbReference type="PANTHER" id="PTHR46133">
    <property type="entry name" value="BHLH TRANSCRIPTION FACTOR"/>
    <property type="match status" value="1"/>
</dbReference>
<dbReference type="EMBL" id="QEFC01001752">
    <property type="protein sequence ID" value="KAE9456171.1"/>
    <property type="molecule type" value="Genomic_DNA"/>
</dbReference>
<comment type="subcellular location">
    <subcellularLocation>
        <location evidence="1">Nucleus</location>
    </subcellularLocation>
</comment>
<keyword evidence="10" id="KW-1185">Reference proteome</keyword>
<dbReference type="GO" id="GO:0006879">
    <property type="term" value="P:intracellular iron ion homeostasis"/>
    <property type="evidence" value="ECO:0007669"/>
    <property type="project" value="InterPro"/>
</dbReference>
<dbReference type="SUPFAM" id="SSF47459">
    <property type="entry name" value="HLH, helix-loop-helix DNA-binding domain"/>
    <property type="match status" value="1"/>
</dbReference>
<evidence type="ECO:0000313" key="10">
    <source>
        <dbReference type="Proteomes" id="UP000428333"/>
    </source>
</evidence>
<comment type="caution">
    <text evidence="9">The sequence shown here is derived from an EMBL/GenBank/DDBJ whole genome shotgun (WGS) entry which is preliminary data.</text>
</comment>